<sequence length="108" mass="12681">MKKSAFIYLFLLTVLIAYFSLNAITLGSEQHLDHLETKTLSYLSEEKGYKEYQIAVVKRGYENRTSFNKDYYVKIAFHDEPLIWYKYTFGAEQKVYQSDSSAEGKHTE</sequence>
<evidence type="ECO:0000313" key="1">
    <source>
        <dbReference type="EMBL" id="SDO11882.1"/>
    </source>
</evidence>
<dbReference type="EMBL" id="FNIL01000007">
    <property type="protein sequence ID" value="SDO11882.1"/>
    <property type="molecule type" value="Genomic_DNA"/>
</dbReference>
<organism evidence="1 2">
    <name type="scientific">Alkalicoccus daliensis</name>
    <dbReference type="NCBI Taxonomy" id="745820"/>
    <lineage>
        <taxon>Bacteria</taxon>
        <taxon>Bacillati</taxon>
        <taxon>Bacillota</taxon>
        <taxon>Bacilli</taxon>
        <taxon>Bacillales</taxon>
        <taxon>Bacillaceae</taxon>
        <taxon>Alkalicoccus</taxon>
    </lineage>
</organism>
<proteinExistence type="predicted"/>
<evidence type="ECO:0000313" key="2">
    <source>
        <dbReference type="Proteomes" id="UP000198778"/>
    </source>
</evidence>
<accession>A0A1H0GYJ1</accession>
<dbReference type="AlphaFoldDB" id="A0A1H0GYJ1"/>
<reference evidence="2" key="1">
    <citation type="submission" date="2016-10" db="EMBL/GenBank/DDBJ databases">
        <authorList>
            <person name="Varghese N."/>
            <person name="Submissions S."/>
        </authorList>
    </citation>
    <scope>NUCLEOTIDE SEQUENCE [LARGE SCALE GENOMIC DNA]</scope>
    <source>
        <strain evidence="2">CGMCC 1.10369</strain>
    </source>
</reference>
<gene>
    <name evidence="1" type="ORF">SAMN04488053_10792</name>
</gene>
<name>A0A1H0GYJ1_9BACI</name>
<protein>
    <recommendedName>
        <fullName evidence="3">DUF3139 domain-containing protein</fullName>
    </recommendedName>
</protein>
<evidence type="ECO:0008006" key="3">
    <source>
        <dbReference type="Google" id="ProtNLM"/>
    </source>
</evidence>
<dbReference type="RefSeq" id="WP_175444274.1">
    <property type="nucleotide sequence ID" value="NZ_FNIL01000007.1"/>
</dbReference>
<keyword evidence="2" id="KW-1185">Reference proteome</keyword>
<dbReference type="Proteomes" id="UP000198778">
    <property type="component" value="Unassembled WGS sequence"/>
</dbReference>